<evidence type="ECO:0000256" key="1">
    <source>
        <dbReference type="SAM" id="SignalP"/>
    </source>
</evidence>
<dbReference type="AlphaFoldDB" id="A0A553PCW9"/>
<evidence type="ECO:0008006" key="4">
    <source>
        <dbReference type="Google" id="ProtNLM"/>
    </source>
</evidence>
<keyword evidence="1" id="KW-0732">Signal</keyword>
<protein>
    <recommendedName>
        <fullName evidence="4">Corticotropin-releasing factor domain-containing protein</fullName>
    </recommendedName>
</protein>
<dbReference type="EMBL" id="VCGU01000005">
    <property type="protein sequence ID" value="TRY75532.1"/>
    <property type="molecule type" value="Genomic_DNA"/>
</dbReference>
<comment type="caution">
    <text evidence="2">The sequence shown here is derived from an EMBL/GenBank/DDBJ whole genome shotgun (WGS) entry which is preliminary data.</text>
</comment>
<feature type="signal peptide" evidence="1">
    <location>
        <begin position="1"/>
        <end position="25"/>
    </location>
</feature>
<reference evidence="2 3" key="1">
    <citation type="journal article" date="2018" name="Nat. Ecol. Evol.">
        <title>Genomic signatures of mitonuclear coevolution across populations of Tigriopus californicus.</title>
        <authorList>
            <person name="Barreto F.S."/>
            <person name="Watson E.T."/>
            <person name="Lima T.G."/>
            <person name="Willett C.S."/>
            <person name="Edmands S."/>
            <person name="Li W."/>
            <person name="Burton R.S."/>
        </authorList>
    </citation>
    <scope>NUCLEOTIDE SEQUENCE [LARGE SCALE GENOMIC DNA]</scope>
    <source>
        <strain evidence="2 3">San Diego</strain>
    </source>
</reference>
<gene>
    <name evidence="2" type="ORF">TCAL_08384</name>
</gene>
<name>A0A553PCW9_TIGCA</name>
<accession>A0A553PCW9</accession>
<evidence type="ECO:0000313" key="2">
    <source>
        <dbReference type="EMBL" id="TRY75532.1"/>
    </source>
</evidence>
<evidence type="ECO:0000313" key="3">
    <source>
        <dbReference type="Proteomes" id="UP000318571"/>
    </source>
</evidence>
<organism evidence="2 3">
    <name type="scientific">Tigriopus californicus</name>
    <name type="common">Marine copepod</name>
    <dbReference type="NCBI Taxonomy" id="6832"/>
    <lineage>
        <taxon>Eukaryota</taxon>
        <taxon>Metazoa</taxon>
        <taxon>Ecdysozoa</taxon>
        <taxon>Arthropoda</taxon>
        <taxon>Crustacea</taxon>
        <taxon>Multicrustacea</taxon>
        <taxon>Hexanauplia</taxon>
        <taxon>Copepoda</taxon>
        <taxon>Harpacticoida</taxon>
        <taxon>Harpacticidae</taxon>
        <taxon>Tigriopus</taxon>
    </lineage>
</organism>
<proteinExistence type="predicted"/>
<dbReference type="Proteomes" id="UP000318571">
    <property type="component" value="Chromosome 2"/>
</dbReference>
<keyword evidence="3" id="KW-1185">Reference proteome</keyword>
<sequence length="149" mass="17142">MNMRHASILQFLLALILSLCHSSRAIPDPSLFESNNDRRLSEQMLSNLQHLEAALLRQAGRSLRSEVSSPSVALTDEQVDPNQEEVESNYNLYDLPRSLQELLERAESMRKVRRGAKKRNYNLDHLARMNFRRSFRASSLNNRHILGGL</sequence>
<feature type="chain" id="PRO_5022026234" description="Corticotropin-releasing factor domain-containing protein" evidence="1">
    <location>
        <begin position="26"/>
        <end position="149"/>
    </location>
</feature>